<dbReference type="Proteomes" id="UP000274556">
    <property type="component" value="Unassembled WGS sequence"/>
</dbReference>
<protein>
    <submittedName>
        <fullName evidence="2">Uncharacterized protein</fullName>
    </submittedName>
</protein>
<comment type="caution">
    <text evidence="2">The sequence shown here is derived from an EMBL/GenBank/DDBJ whole genome shotgun (WGS) entry which is preliminary data.</text>
</comment>
<feature type="region of interest" description="Disordered" evidence="1">
    <location>
        <begin position="90"/>
        <end position="131"/>
    </location>
</feature>
<name>A0A495ULF3_9GAMM</name>
<dbReference type="EMBL" id="RBXL01000002">
    <property type="protein sequence ID" value="RKT37899.1"/>
    <property type="molecule type" value="Genomic_DNA"/>
</dbReference>
<dbReference type="AlphaFoldDB" id="A0A495ULF3"/>
<evidence type="ECO:0000313" key="2">
    <source>
        <dbReference type="EMBL" id="RKT37899.1"/>
    </source>
</evidence>
<reference evidence="2 3" key="1">
    <citation type="submission" date="2018-10" db="EMBL/GenBank/DDBJ databases">
        <title>Genomic Encyclopedia of Archaeal and Bacterial Type Strains, Phase II (KMG-II): from individual species to whole genera.</title>
        <authorList>
            <person name="Goeker M."/>
        </authorList>
    </citation>
    <scope>NUCLEOTIDE SEQUENCE [LARGE SCALE GENOMIC DNA]</scope>
    <source>
        <strain evidence="2 3">DSM 235</strain>
    </source>
</reference>
<organism evidence="2 3">
    <name type="scientific">Thiocapsa rosea</name>
    <dbReference type="NCBI Taxonomy" id="69360"/>
    <lineage>
        <taxon>Bacteria</taxon>
        <taxon>Pseudomonadati</taxon>
        <taxon>Pseudomonadota</taxon>
        <taxon>Gammaproteobacteria</taxon>
        <taxon>Chromatiales</taxon>
        <taxon>Chromatiaceae</taxon>
        <taxon>Thiocapsa</taxon>
    </lineage>
</organism>
<accession>A0A495ULF3</accession>
<keyword evidence="3" id="KW-1185">Reference proteome</keyword>
<evidence type="ECO:0000313" key="3">
    <source>
        <dbReference type="Proteomes" id="UP000274556"/>
    </source>
</evidence>
<proteinExistence type="predicted"/>
<evidence type="ECO:0000256" key="1">
    <source>
        <dbReference type="SAM" id="MobiDB-lite"/>
    </source>
</evidence>
<feature type="compositionally biased region" description="Polar residues" evidence="1">
    <location>
        <begin position="189"/>
        <end position="199"/>
    </location>
</feature>
<feature type="compositionally biased region" description="Polar residues" evidence="1">
    <location>
        <begin position="120"/>
        <end position="131"/>
    </location>
</feature>
<sequence>MRGKSPCTDCLLSARPRSSSRRRAPRRLLDPHPDATPAPHLRTAPAGGGSSVAKRLLANNANSRLATTVGFTCGRARTPALRGRKLHKVRLPPPGRARQTAPVTPVRRGQPRPGILMPVSETSKPARQRLTNDVSHCRAAAVVRLRDAPRAELLRRSAGSVFPMPPRPAPAHSAAPGKRRQQRLRAPGQGSSLRRTLGR</sequence>
<feature type="region of interest" description="Disordered" evidence="1">
    <location>
        <begin position="1"/>
        <end position="50"/>
    </location>
</feature>
<feature type="region of interest" description="Disordered" evidence="1">
    <location>
        <begin position="156"/>
        <end position="199"/>
    </location>
</feature>
<gene>
    <name evidence="2" type="ORF">BDD21_5410</name>
</gene>